<proteinExistence type="predicted"/>
<dbReference type="SUPFAM" id="SSF46785">
    <property type="entry name" value="Winged helix' DNA-binding domain"/>
    <property type="match status" value="1"/>
</dbReference>
<dbReference type="EMBL" id="JBHSEP010000004">
    <property type="protein sequence ID" value="MFC4598312.1"/>
    <property type="molecule type" value="Genomic_DNA"/>
</dbReference>
<keyword evidence="2" id="KW-1185">Reference proteome</keyword>
<comment type="caution">
    <text evidence="1">The sequence shown here is derived from an EMBL/GenBank/DDBJ whole genome shotgun (WGS) entry which is preliminary data.</text>
</comment>
<dbReference type="PANTHER" id="PTHR33221:SF15">
    <property type="entry name" value="HTH-TYPE TRANSCRIPTIONAL REGULATOR YWGB-RELATED"/>
    <property type="match status" value="1"/>
</dbReference>
<dbReference type="Pfam" id="PF02082">
    <property type="entry name" value="Rrf2"/>
    <property type="match status" value="1"/>
</dbReference>
<dbReference type="Gene3D" id="1.10.10.10">
    <property type="entry name" value="Winged helix-like DNA-binding domain superfamily/Winged helix DNA-binding domain"/>
    <property type="match status" value="1"/>
</dbReference>
<dbReference type="PANTHER" id="PTHR33221">
    <property type="entry name" value="WINGED HELIX-TURN-HELIX TRANSCRIPTIONAL REGULATOR, RRF2 FAMILY"/>
    <property type="match status" value="1"/>
</dbReference>
<dbReference type="InterPro" id="IPR030489">
    <property type="entry name" value="TR_Rrf2-type_CS"/>
</dbReference>
<organism evidence="1 2">
    <name type="scientific">Cohnella hongkongensis</name>
    <dbReference type="NCBI Taxonomy" id="178337"/>
    <lineage>
        <taxon>Bacteria</taxon>
        <taxon>Bacillati</taxon>
        <taxon>Bacillota</taxon>
        <taxon>Bacilli</taxon>
        <taxon>Bacillales</taxon>
        <taxon>Paenibacillaceae</taxon>
        <taxon>Cohnella</taxon>
    </lineage>
</organism>
<dbReference type="InterPro" id="IPR036390">
    <property type="entry name" value="WH_DNA-bd_sf"/>
</dbReference>
<dbReference type="RefSeq" id="WP_378094422.1">
    <property type="nucleotide sequence ID" value="NZ_JBHSEP010000004.1"/>
</dbReference>
<evidence type="ECO:0000313" key="2">
    <source>
        <dbReference type="Proteomes" id="UP001596028"/>
    </source>
</evidence>
<protein>
    <submittedName>
        <fullName evidence="1">RrF2 family transcriptional regulator</fullName>
    </submittedName>
</protein>
<dbReference type="PROSITE" id="PS01332">
    <property type="entry name" value="HTH_RRF2_1"/>
    <property type="match status" value="1"/>
</dbReference>
<dbReference type="InterPro" id="IPR036388">
    <property type="entry name" value="WH-like_DNA-bd_sf"/>
</dbReference>
<sequence>MVSSVRPIGPPRFAVSVHILVELARSGCNLSSTTIAGQVHSHATFMRRILARLAHAGLVEAREGRDGGYSLKLPASQITLADVYTAIRWEGAEDAERDGCGEKAGAAYGELDRNEQLDRALSEIMNELDRQAIEYLRKHTIASLI</sequence>
<dbReference type="Proteomes" id="UP001596028">
    <property type="component" value="Unassembled WGS sequence"/>
</dbReference>
<dbReference type="InterPro" id="IPR000944">
    <property type="entry name" value="Tscrpt_reg_Rrf2"/>
</dbReference>
<evidence type="ECO:0000313" key="1">
    <source>
        <dbReference type="EMBL" id="MFC4598312.1"/>
    </source>
</evidence>
<accession>A0ABV9FBT4</accession>
<reference evidence="2" key="1">
    <citation type="journal article" date="2019" name="Int. J. Syst. Evol. Microbiol.">
        <title>The Global Catalogue of Microorganisms (GCM) 10K type strain sequencing project: providing services to taxonomists for standard genome sequencing and annotation.</title>
        <authorList>
            <consortium name="The Broad Institute Genomics Platform"/>
            <consortium name="The Broad Institute Genome Sequencing Center for Infectious Disease"/>
            <person name="Wu L."/>
            <person name="Ma J."/>
        </authorList>
    </citation>
    <scope>NUCLEOTIDE SEQUENCE [LARGE SCALE GENOMIC DNA]</scope>
    <source>
        <strain evidence="2">CCUG 49571</strain>
    </source>
</reference>
<dbReference type="PROSITE" id="PS51197">
    <property type="entry name" value="HTH_RRF2_2"/>
    <property type="match status" value="1"/>
</dbReference>
<gene>
    <name evidence="1" type="ORF">ACFO3S_08660</name>
</gene>
<name>A0ABV9FBT4_9BACL</name>